<accession>A0A4Y3UJX0</accession>
<evidence type="ECO:0008006" key="5">
    <source>
        <dbReference type="Google" id="ProtNLM"/>
    </source>
</evidence>
<evidence type="ECO:0000256" key="2">
    <source>
        <dbReference type="SAM" id="SignalP"/>
    </source>
</evidence>
<keyword evidence="1" id="KW-1133">Transmembrane helix</keyword>
<sequence length="282" mass="27222">MFHRLHLRPGMPLAATAVAAVLIFAPVAAFAEDAVTVFAGADADADAAPAPAAAPVAPAAAPVAPAALPAPGDPCAPAVCIDNGTVLLAVNPTGELNTRDGTGSAAGPGDAGLEYLPTGNDSTSPGCLCEGWGVGDPASGVWGGANLAELGPGGRHLELESFDHTASTASSVVRVLDGGGSPFLRVTHEYTFVFAFGKVGGAPIFGPVPTEEQPAPAAPVAAPAAPVVVAAAAEAAAVEAPAAQLAVTGGDASATPLLLAAGVFALLAGAGAVAASGMRRRH</sequence>
<keyword evidence="1" id="KW-0472">Membrane</keyword>
<evidence type="ECO:0000256" key="1">
    <source>
        <dbReference type="SAM" id="Phobius"/>
    </source>
</evidence>
<dbReference type="RefSeq" id="WP_170214198.1">
    <property type="nucleotide sequence ID" value="NZ_BJNA01000011.1"/>
</dbReference>
<feature type="chain" id="PRO_5030105466" description="Gram-positive cocci surface proteins LPxTG domain-containing protein" evidence="2">
    <location>
        <begin position="32"/>
        <end position="282"/>
    </location>
</feature>
<feature type="signal peptide" evidence="2">
    <location>
        <begin position="1"/>
        <end position="31"/>
    </location>
</feature>
<organism evidence="3 4">
    <name type="scientific">Microbacterium lacticum</name>
    <dbReference type="NCBI Taxonomy" id="33885"/>
    <lineage>
        <taxon>Bacteria</taxon>
        <taxon>Bacillati</taxon>
        <taxon>Actinomycetota</taxon>
        <taxon>Actinomycetes</taxon>
        <taxon>Micrococcales</taxon>
        <taxon>Microbacteriaceae</taxon>
        <taxon>Microbacterium</taxon>
    </lineage>
</organism>
<reference evidence="3 4" key="1">
    <citation type="submission" date="2019-06" db="EMBL/GenBank/DDBJ databases">
        <title>Sequencing the genomes of 1000 actinobacteria strains.</title>
        <authorList>
            <person name="Klenk H.-P."/>
        </authorList>
    </citation>
    <scope>NUCLEOTIDE SEQUENCE [LARGE SCALE GENOMIC DNA]</scope>
    <source>
        <strain evidence="3 4">DSM 20427</strain>
    </source>
</reference>
<evidence type="ECO:0000313" key="3">
    <source>
        <dbReference type="EMBL" id="TQM95160.1"/>
    </source>
</evidence>
<evidence type="ECO:0000313" key="4">
    <source>
        <dbReference type="Proteomes" id="UP000319804"/>
    </source>
</evidence>
<keyword evidence="1" id="KW-0812">Transmembrane</keyword>
<proteinExistence type="predicted"/>
<gene>
    <name evidence="3" type="ORF">FHX68_2505</name>
</gene>
<comment type="caution">
    <text evidence="3">The sequence shown here is derived from an EMBL/GenBank/DDBJ whole genome shotgun (WGS) entry which is preliminary data.</text>
</comment>
<name>A0A4Y3UJX0_9MICO</name>
<dbReference type="Proteomes" id="UP000319804">
    <property type="component" value="Unassembled WGS sequence"/>
</dbReference>
<keyword evidence="2" id="KW-0732">Signal</keyword>
<dbReference type="EMBL" id="VFPS01000004">
    <property type="protein sequence ID" value="TQM95160.1"/>
    <property type="molecule type" value="Genomic_DNA"/>
</dbReference>
<dbReference type="AlphaFoldDB" id="A0A4Y3UJX0"/>
<feature type="transmembrane region" description="Helical" evidence="1">
    <location>
        <begin position="257"/>
        <end position="278"/>
    </location>
</feature>
<keyword evidence="4" id="KW-1185">Reference proteome</keyword>
<protein>
    <recommendedName>
        <fullName evidence="5">Gram-positive cocci surface proteins LPxTG domain-containing protein</fullName>
    </recommendedName>
</protein>